<dbReference type="PANTHER" id="PTHR13287">
    <property type="entry name" value="ADIPOSE-SECRETED SIGNALING PROTEIN"/>
    <property type="match status" value="1"/>
</dbReference>
<comment type="similarity">
    <text evidence="1">Belongs to the ADISSP family.</text>
</comment>
<dbReference type="Proteomes" id="UP000242188">
    <property type="component" value="Unassembled WGS sequence"/>
</dbReference>
<gene>
    <name evidence="3" type="ORF">KP79_PYT17189</name>
</gene>
<evidence type="ECO:0000256" key="1">
    <source>
        <dbReference type="ARBA" id="ARBA00035018"/>
    </source>
</evidence>
<reference evidence="3 4" key="1">
    <citation type="journal article" date="2017" name="Nat. Ecol. Evol.">
        <title>Scallop genome provides insights into evolution of bilaterian karyotype and development.</title>
        <authorList>
            <person name="Wang S."/>
            <person name="Zhang J."/>
            <person name="Jiao W."/>
            <person name="Li J."/>
            <person name="Xun X."/>
            <person name="Sun Y."/>
            <person name="Guo X."/>
            <person name="Huan P."/>
            <person name="Dong B."/>
            <person name="Zhang L."/>
            <person name="Hu X."/>
            <person name="Sun X."/>
            <person name="Wang J."/>
            <person name="Zhao C."/>
            <person name="Wang Y."/>
            <person name="Wang D."/>
            <person name="Huang X."/>
            <person name="Wang R."/>
            <person name="Lv J."/>
            <person name="Li Y."/>
            <person name="Zhang Z."/>
            <person name="Liu B."/>
            <person name="Lu W."/>
            <person name="Hui Y."/>
            <person name="Liang J."/>
            <person name="Zhou Z."/>
            <person name="Hou R."/>
            <person name="Li X."/>
            <person name="Liu Y."/>
            <person name="Li H."/>
            <person name="Ning X."/>
            <person name="Lin Y."/>
            <person name="Zhao L."/>
            <person name="Xing Q."/>
            <person name="Dou J."/>
            <person name="Li Y."/>
            <person name="Mao J."/>
            <person name="Guo H."/>
            <person name="Dou H."/>
            <person name="Li T."/>
            <person name="Mu C."/>
            <person name="Jiang W."/>
            <person name="Fu Q."/>
            <person name="Fu X."/>
            <person name="Miao Y."/>
            <person name="Liu J."/>
            <person name="Yu Q."/>
            <person name="Li R."/>
            <person name="Liao H."/>
            <person name="Li X."/>
            <person name="Kong Y."/>
            <person name="Jiang Z."/>
            <person name="Chourrout D."/>
            <person name="Li R."/>
            <person name="Bao Z."/>
        </authorList>
    </citation>
    <scope>NUCLEOTIDE SEQUENCE [LARGE SCALE GENOMIC DNA]</scope>
    <source>
        <strain evidence="3 4">PY_sf001</strain>
    </source>
</reference>
<protein>
    <recommendedName>
        <fullName evidence="2">Adipose-secreted signaling protein</fullName>
    </recommendedName>
</protein>
<evidence type="ECO:0000313" key="3">
    <source>
        <dbReference type="EMBL" id="OWF38263.1"/>
    </source>
</evidence>
<comment type="caution">
    <text evidence="3">The sequence shown here is derived from an EMBL/GenBank/DDBJ whole genome shotgun (WGS) entry which is preliminary data.</text>
</comment>
<dbReference type="PANTHER" id="PTHR13287:SF2">
    <property type="entry name" value="ADIPOSE-SECRETED SIGNALING PROTEIN"/>
    <property type="match status" value="1"/>
</dbReference>
<dbReference type="Pfam" id="PF15006">
    <property type="entry name" value="DUF4517"/>
    <property type="match status" value="1"/>
</dbReference>
<keyword evidence="4" id="KW-1185">Reference proteome</keyword>
<dbReference type="EMBL" id="NEDP02005569">
    <property type="protein sequence ID" value="OWF38263.1"/>
    <property type="molecule type" value="Genomic_DNA"/>
</dbReference>
<proteinExistence type="inferred from homology"/>
<dbReference type="InterPro" id="IPR026794">
    <property type="entry name" value="ADISSP"/>
</dbReference>
<sequence>MDPKENNGEHAHVHFEAEQVKAHDLEIQLKYVSEGRVEVHLGFLQMFHHYTVKFCIQDRLSEDIVADPSKNLYVHLKEYSPTEDGLGHNIEVEFHAIKEKLINETLTIKSSTDQTQTLDLLFMARVLGKGKGVPAIKNGIHCYKMDTEDDTDAHSDWQGF</sequence>
<evidence type="ECO:0000256" key="2">
    <source>
        <dbReference type="ARBA" id="ARBA00035300"/>
    </source>
</evidence>
<dbReference type="AlphaFoldDB" id="A0A210PP60"/>
<evidence type="ECO:0000313" key="4">
    <source>
        <dbReference type="Proteomes" id="UP000242188"/>
    </source>
</evidence>
<name>A0A210PP60_MIZYE</name>
<dbReference type="OrthoDB" id="6246153at2759"/>
<organism evidence="3 4">
    <name type="scientific">Mizuhopecten yessoensis</name>
    <name type="common">Japanese scallop</name>
    <name type="synonym">Patinopecten yessoensis</name>
    <dbReference type="NCBI Taxonomy" id="6573"/>
    <lineage>
        <taxon>Eukaryota</taxon>
        <taxon>Metazoa</taxon>
        <taxon>Spiralia</taxon>
        <taxon>Lophotrochozoa</taxon>
        <taxon>Mollusca</taxon>
        <taxon>Bivalvia</taxon>
        <taxon>Autobranchia</taxon>
        <taxon>Pteriomorphia</taxon>
        <taxon>Pectinida</taxon>
        <taxon>Pectinoidea</taxon>
        <taxon>Pectinidae</taxon>
        <taxon>Mizuhopecten</taxon>
    </lineage>
</organism>
<accession>A0A210PP60</accession>